<feature type="domain" description="Radical SAM core" evidence="6">
    <location>
        <begin position="104"/>
        <end position="326"/>
    </location>
</feature>
<proteinExistence type="predicted"/>
<dbReference type="InterPro" id="IPR007197">
    <property type="entry name" value="rSAM"/>
</dbReference>
<comment type="cofactor">
    <cofactor evidence="1">
        <name>[4Fe-4S] cluster</name>
        <dbReference type="ChEBI" id="CHEBI:49883"/>
    </cofactor>
</comment>
<evidence type="ECO:0000256" key="3">
    <source>
        <dbReference type="ARBA" id="ARBA00022723"/>
    </source>
</evidence>
<dbReference type="RefSeq" id="WP_394847279.1">
    <property type="nucleotide sequence ID" value="NZ_CP089982.1"/>
</dbReference>
<name>A0ABZ2KD92_9BACT</name>
<dbReference type="SFLD" id="SFLDS00029">
    <property type="entry name" value="Radical_SAM"/>
    <property type="match status" value="1"/>
</dbReference>
<dbReference type="PANTHER" id="PTHR11228:SF7">
    <property type="entry name" value="PQQA PEPTIDE CYCLASE"/>
    <property type="match status" value="1"/>
</dbReference>
<organism evidence="7 8">
    <name type="scientific">Pendulispora brunnea</name>
    <dbReference type="NCBI Taxonomy" id="2905690"/>
    <lineage>
        <taxon>Bacteria</taxon>
        <taxon>Pseudomonadati</taxon>
        <taxon>Myxococcota</taxon>
        <taxon>Myxococcia</taxon>
        <taxon>Myxococcales</taxon>
        <taxon>Sorangiineae</taxon>
        <taxon>Pendulisporaceae</taxon>
        <taxon>Pendulispora</taxon>
    </lineage>
</organism>
<evidence type="ECO:0000256" key="4">
    <source>
        <dbReference type="ARBA" id="ARBA00023004"/>
    </source>
</evidence>
<keyword evidence="5" id="KW-0411">Iron-sulfur</keyword>
<dbReference type="InterPro" id="IPR050377">
    <property type="entry name" value="Radical_SAM_PqqE_MftC-like"/>
</dbReference>
<dbReference type="InterPro" id="IPR058240">
    <property type="entry name" value="rSAM_sf"/>
</dbReference>
<reference evidence="7 8" key="1">
    <citation type="submission" date="2021-12" db="EMBL/GenBank/DDBJ databases">
        <title>Discovery of the Pendulisporaceae a myxobacterial family with distinct sporulation behavior and unique specialized metabolism.</title>
        <authorList>
            <person name="Garcia R."/>
            <person name="Popoff A."/>
            <person name="Bader C.D."/>
            <person name="Loehr J."/>
            <person name="Walesch S."/>
            <person name="Walt C."/>
            <person name="Boldt J."/>
            <person name="Bunk B."/>
            <person name="Haeckl F.J.F.P.J."/>
            <person name="Gunesch A.P."/>
            <person name="Birkelbach J."/>
            <person name="Nuebel U."/>
            <person name="Pietschmann T."/>
            <person name="Bach T."/>
            <person name="Mueller R."/>
        </authorList>
    </citation>
    <scope>NUCLEOTIDE SEQUENCE [LARGE SCALE GENOMIC DNA]</scope>
    <source>
        <strain evidence="7 8">MSr12523</strain>
    </source>
</reference>
<dbReference type="Gene3D" id="3.20.20.70">
    <property type="entry name" value="Aldolase class I"/>
    <property type="match status" value="1"/>
</dbReference>
<dbReference type="Pfam" id="PF04055">
    <property type="entry name" value="Radical_SAM"/>
    <property type="match status" value="1"/>
</dbReference>
<dbReference type="CDD" id="cd01335">
    <property type="entry name" value="Radical_SAM"/>
    <property type="match status" value="1"/>
</dbReference>
<protein>
    <submittedName>
        <fullName evidence="7">Radical SAM protein</fullName>
    </submittedName>
</protein>
<keyword evidence="8" id="KW-1185">Reference proteome</keyword>
<sequence length="433" mass="48009">MMALFEGGTPNEPGAARALYERALNEPGGAIRWCVDAANIGLLSRAARELDATTALEVVLPARDEAPDRTVVADEGVLVPTLRRILQQRPEKLAFSMSNGRPYVLPPPALDISTNDLCGLKCVMCGNRATRRDPHTISVDDVRALIDEAAEWGIRRVALTGAGEPFRDPAMLEHVAYANAREHLVTITSNGFPISEKMAGELAHRNVSVSLSIHGATEGTHDAIVGVPTAADHAWRAVRRLVRARDGRPQSKLRVNVSSVIQRDNLGEMPALVRRAREEGCNGINLQPVNLQHGFLKAEAIVRRDDIGAMSRFWPVQSVELERVFEELFALKAEYGRFMHASLERLALFRRYFADPSREALGVTCHVGESFLAVDHRGQIKPCYRLPWSHGDARFQRLRPLWNSEAYAHTRALVESCPLTCMNNCFFRKEAAS</sequence>
<accession>A0ABZ2KD92</accession>
<dbReference type="InterPro" id="IPR013785">
    <property type="entry name" value="Aldolase_TIM"/>
</dbReference>
<keyword evidence="2" id="KW-0949">S-adenosyl-L-methionine</keyword>
<evidence type="ECO:0000256" key="1">
    <source>
        <dbReference type="ARBA" id="ARBA00001966"/>
    </source>
</evidence>
<dbReference type="Pfam" id="PF13186">
    <property type="entry name" value="SPASM"/>
    <property type="match status" value="1"/>
</dbReference>
<evidence type="ECO:0000259" key="6">
    <source>
        <dbReference type="PROSITE" id="PS51918"/>
    </source>
</evidence>
<evidence type="ECO:0000313" key="7">
    <source>
        <dbReference type="EMBL" id="WXA96661.1"/>
    </source>
</evidence>
<dbReference type="InterPro" id="IPR023885">
    <property type="entry name" value="4Fe4S-binding_SPASM_dom"/>
</dbReference>
<keyword evidence="4" id="KW-0408">Iron</keyword>
<dbReference type="EMBL" id="CP089982">
    <property type="protein sequence ID" value="WXA96661.1"/>
    <property type="molecule type" value="Genomic_DNA"/>
</dbReference>
<keyword evidence="3" id="KW-0479">Metal-binding</keyword>
<dbReference type="SUPFAM" id="SSF102114">
    <property type="entry name" value="Radical SAM enzymes"/>
    <property type="match status" value="1"/>
</dbReference>
<dbReference type="PROSITE" id="PS51918">
    <property type="entry name" value="RADICAL_SAM"/>
    <property type="match status" value="1"/>
</dbReference>
<gene>
    <name evidence="7" type="ORF">LZC95_07410</name>
</gene>
<dbReference type="SFLD" id="SFLDG01067">
    <property type="entry name" value="SPASM/twitch_domain_containing"/>
    <property type="match status" value="1"/>
</dbReference>
<evidence type="ECO:0000256" key="5">
    <source>
        <dbReference type="ARBA" id="ARBA00023014"/>
    </source>
</evidence>
<dbReference type="Proteomes" id="UP001379533">
    <property type="component" value="Chromosome"/>
</dbReference>
<evidence type="ECO:0000256" key="2">
    <source>
        <dbReference type="ARBA" id="ARBA00022691"/>
    </source>
</evidence>
<evidence type="ECO:0000313" key="8">
    <source>
        <dbReference type="Proteomes" id="UP001379533"/>
    </source>
</evidence>
<dbReference type="PANTHER" id="PTHR11228">
    <property type="entry name" value="RADICAL SAM DOMAIN PROTEIN"/>
    <property type="match status" value="1"/>
</dbReference>